<organism evidence="10 11">
    <name type="scientific">Aspergillus carbonarius (strain ITEM 5010)</name>
    <dbReference type="NCBI Taxonomy" id="602072"/>
    <lineage>
        <taxon>Eukaryota</taxon>
        <taxon>Fungi</taxon>
        <taxon>Dikarya</taxon>
        <taxon>Ascomycota</taxon>
        <taxon>Pezizomycotina</taxon>
        <taxon>Eurotiomycetes</taxon>
        <taxon>Eurotiomycetidae</taxon>
        <taxon>Eurotiales</taxon>
        <taxon>Aspergillaceae</taxon>
        <taxon>Aspergillus</taxon>
        <taxon>Aspergillus subgen. Circumdati</taxon>
    </lineage>
</organism>
<keyword evidence="3" id="KW-0862">Zinc</keyword>
<accession>A0A1R3RFN4</accession>
<keyword evidence="7" id="KW-0539">Nucleus</keyword>
<dbReference type="Pfam" id="PF04082">
    <property type="entry name" value="Fungal_trans"/>
    <property type="match status" value="1"/>
</dbReference>
<dbReference type="AlphaFoldDB" id="A0A1R3RFN4"/>
<evidence type="ECO:0000256" key="8">
    <source>
        <dbReference type="SAM" id="MobiDB-lite"/>
    </source>
</evidence>
<keyword evidence="5" id="KW-0238">DNA-binding</keyword>
<comment type="subcellular location">
    <subcellularLocation>
        <location evidence="1">Nucleus</location>
    </subcellularLocation>
</comment>
<evidence type="ECO:0000256" key="1">
    <source>
        <dbReference type="ARBA" id="ARBA00004123"/>
    </source>
</evidence>
<evidence type="ECO:0000313" key="11">
    <source>
        <dbReference type="Proteomes" id="UP000188318"/>
    </source>
</evidence>
<name>A0A1R3RFN4_ASPC5</name>
<dbReference type="PANTHER" id="PTHR31313">
    <property type="entry name" value="TY1 ENHANCER ACTIVATOR"/>
    <property type="match status" value="1"/>
</dbReference>
<keyword evidence="6" id="KW-0804">Transcription</keyword>
<evidence type="ECO:0000256" key="3">
    <source>
        <dbReference type="ARBA" id="ARBA00022833"/>
    </source>
</evidence>
<dbReference type="InterPro" id="IPR007219">
    <property type="entry name" value="XnlR_reg_dom"/>
</dbReference>
<dbReference type="OrthoDB" id="2154091at2759"/>
<keyword evidence="11" id="KW-1185">Reference proteome</keyword>
<dbReference type="CDD" id="cd12148">
    <property type="entry name" value="fungal_TF_MHR"/>
    <property type="match status" value="1"/>
</dbReference>
<dbReference type="InterPro" id="IPR001138">
    <property type="entry name" value="Zn2Cys6_DnaBD"/>
</dbReference>
<dbReference type="InterPro" id="IPR051615">
    <property type="entry name" value="Transcr_Regulatory_Elem"/>
</dbReference>
<dbReference type="GO" id="GO:0005634">
    <property type="term" value="C:nucleus"/>
    <property type="evidence" value="ECO:0007669"/>
    <property type="project" value="UniProtKB-SubCell"/>
</dbReference>
<evidence type="ECO:0000313" key="10">
    <source>
        <dbReference type="EMBL" id="OOF93295.1"/>
    </source>
</evidence>
<dbReference type="GO" id="GO:0003677">
    <property type="term" value="F:DNA binding"/>
    <property type="evidence" value="ECO:0007669"/>
    <property type="project" value="UniProtKB-KW"/>
</dbReference>
<evidence type="ECO:0000256" key="4">
    <source>
        <dbReference type="ARBA" id="ARBA00023015"/>
    </source>
</evidence>
<dbReference type="CDD" id="cd00067">
    <property type="entry name" value="GAL4"/>
    <property type="match status" value="1"/>
</dbReference>
<evidence type="ECO:0000259" key="9">
    <source>
        <dbReference type="PROSITE" id="PS50048"/>
    </source>
</evidence>
<dbReference type="InterPro" id="IPR036864">
    <property type="entry name" value="Zn2-C6_fun-type_DNA-bd_sf"/>
</dbReference>
<gene>
    <name evidence="10" type="ORF">ASPCADRAFT_7527</name>
</gene>
<evidence type="ECO:0000256" key="5">
    <source>
        <dbReference type="ARBA" id="ARBA00023125"/>
    </source>
</evidence>
<dbReference type="SUPFAM" id="SSF57701">
    <property type="entry name" value="Zn2/Cys6 DNA-binding domain"/>
    <property type="match status" value="1"/>
</dbReference>
<dbReference type="GO" id="GO:0009893">
    <property type="term" value="P:positive regulation of metabolic process"/>
    <property type="evidence" value="ECO:0007669"/>
    <property type="project" value="UniProtKB-ARBA"/>
</dbReference>
<dbReference type="PANTHER" id="PTHR31313:SF81">
    <property type="entry name" value="TY1 ENHANCER ACTIVATOR"/>
    <property type="match status" value="1"/>
</dbReference>
<dbReference type="GO" id="GO:0006351">
    <property type="term" value="P:DNA-templated transcription"/>
    <property type="evidence" value="ECO:0007669"/>
    <property type="project" value="InterPro"/>
</dbReference>
<dbReference type="STRING" id="602072.A0A1R3RFN4"/>
<dbReference type="EMBL" id="KV907504">
    <property type="protein sequence ID" value="OOF93295.1"/>
    <property type="molecule type" value="Genomic_DNA"/>
</dbReference>
<evidence type="ECO:0000256" key="6">
    <source>
        <dbReference type="ARBA" id="ARBA00023163"/>
    </source>
</evidence>
<sequence length="303" mass="34331">MSSRQRVSVACEACRKRRVKCDAAKPRCSRCSVLEKVCEYQHSEEKRKPPSKRYIQSLLSRIDNLERRVADYETQNDKHSLKSAQGPTLASQQDSNVTDDSAGLDSVQELTDICGRLSLGEGQELHFFDSRSNLAMIDEQLDERCYYHLLKFSKDRTQRPGINKIEVSQVTQDALLKVFWTWQNSWQYLVHESAWNRSYAAQDNEYCTPVLLYAMLAVAARFCNEPDGNGVNDPRDAGTFFSSKAKQLIFEEIEAPRVPTVIAAALVSVAELSLDIEPAAWTYIGRSMTNDRSASADKMEELP</sequence>
<protein>
    <recommendedName>
        <fullName evidence="9">Zn(2)-C6 fungal-type domain-containing protein</fullName>
    </recommendedName>
</protein>
<dbReference type="PROSITE" id="PS00463">
    <property type="entry name" value="ZN2_CY6_FUNGAL_1"/>
    <property type="match status" value="1"/>
</dbReference>
<feature type="domain" description="Zn(2)-C6 fungal-type" evidence="9">
    <location>
        <begin position="10"/>
        <end position="40"/>
    </location>
</feature>
<reference evidence="11" key="1">
    <citation type="journal article" date="2017" name="Genome Biol.">
        <title>Comparative genomics reveals high biological diversity and specific adaptations in the industrially and medically important fungal genus Aspergillus.</title>
        <authorList>
            <person name="de Vries R.P."/>
            <person name="Riley R."/>
            <person name="Wiebenga A."/>
            <person name="Aguilar-Osorio G."/>
            <person name="Amillis S."/>
            <person name="Uchima C.A."/>
            <person name="Anderluh G."/>
            <person name="Asadollahi M."/>
            <person name="Askin M."/>
            <person name="Barry K."/>
            <person name="Battaglia E."/>
            <person name="Bayram O."/>
            <person name="Benocci T."/>
            <person name="Braus-Stromeyer S.A."/>
            <person name="Caldana C."/>
            <person name="Canovas D."/>
            <person name="Cerqueira G.C."/>
            <person name="Chen F."/>
            <person name="Chen W."/>
            <person name="Choi C."/>
            <person name="Clum A."/>
            <person name="Dos Santos R.A."/>
            <person name="Damasio A.R."/>
            <person name="Diallinas G."/>
            <person name="Emri T."/>
            <person name="Fekete E."/>
            <person name="Flipphi M."/>
            <person name="Freyberg S."/>
            <person name="Gallo A."/>
            <person name="Gournas C."/>
            <person name="Habgood R."/>
            <person name="Hainaut M."/>
            <person name="Harispe M.L."/>
            <person name="Henrissat B."/>
            <person name="Hilden K.S."/>
            <person name="Hope R."/>
            <person name="Hossain A."/>
            <person name="Karabika E."/>
            <person name="Karaffa L."/>
            <person name="Karanyi Z."/>
            <person name="Krasevec N."/>
            <person name="Kuo A."/>
            <person name="Kusch H."/>
            <person name="LaButti K."/>
            <person name="Lagendijk E.L."/>
            <person name="Lapidus A."/>
            <person name="Levasseur A."/>
            <person name="Lindquist E."/>
            <person name="Lipzen A."/>
            <person name="Logrieco A.F."/>
            <person name="MacCabe A."/>
            <person name="Maekelae M.R."/>
            <person name="Malavazi I."/>
            <person name="Melin P."/>
            <person name="Meyer V."/>
            <person name="Mielnichuk N."/>
            <person name="Miskei M."/>
            <person name="Molnar A.P."/>
            <person name="Mule G."/>
            <person name="Ngan C.Y."/>
            <person name="Orejas M."/>
            <person name="Orosz E."/>
            <person name="Ouedraogo J.P."/>
            <person name="Overkamp K.M."/>
            <person name="Park H.-S."/>
            <person name="Perrone G."/>
            <person name="Piumi F."/>
            <person name="Punt P.J."/>
            <person name="Ram A.F."/>
            <person name="Ramon A."/>
            <person name="Rauscher S."/>
            <person name="Record E."/>
            <person name="Riano-Pachon D.M."/>
            <person name="Robert V."/>
            <person name="Roehrig J."/>
            <person name="Ruller R."/>
            <person name="Salamov A."/>
            <person name="Salih N.S."/>
            <person name="Samson R.A."/>
            <person name="Sandor E."/>
            <person name="Sanguinetti M."/>
            <person name="Schuetze T."/>
            <person name="Sepcic K."/>
            <person name="Shelest E."/>
            <person name="Sherlock G."/>
            <person name="Sophianopoulou V."/>
            <person name="Squina F.M."/>
            <person name="Sun H."/>
            <person name="Susca A."/>
            <person name="Todd R.B."/>
            <person name="Tsang A."/>
            <person name="Unkles S.E."/>
            <person name="van de Wiele N."/>
            <person name="van Rossen-Uffink D."/>
            <person name="Oliveira J.V."/>
            <person name="Vesth T.C."/>
            <person name="Visser J."/>
            <person name="Yu J.-H."/>
            <person name="Zhou M."/>
            <person name="Andersen M.R."/>
            <person name="Archer D.B."/>
            <person name="Baker S.E."/>
            <person name="Benoit I."/>
            <person name="Brakhage A.A."/>
            <person name="Braus G.H."/>
            <person name="Fischer R."/>
            <person name="Frisvad J.C."/>
            <person name="Goldman G.H."/>
            <person name="Houbraken J."/>
            <person name="Oakley B."/>
            <person name="Pocsi I."/>
            <person name="Scazzocchio C."/>
            <person name="Seiboth B."/>
            <person name="vanKuyk P.A."/>
            <person name="Wortman J."/>
            <person name="Dyer P.S."/>
            <person name="Grigoriev I.V."/>
        </authorList>
    </citation>
    <scope>NUCLEOTIDE SEQUENCE [LARGE SCALE GENOMIC DNA]</scope>
    <source>
        <strain evidence="11">ITEM 5010</strain>
    </source>
</reference>
<dbReference type="Gene3D" id="4.10.240.10">
    <property type="entry name" value="Zn(2)-C6 fungal-type DNA-binding domain"/>
    <property type="match status" value="1"/>
</dbReference>
<dbReference type="Proteomes" id="UP000188318">
    <property type="component" value="Unassembled WGS sequence"/>
</dbReference>
<dbReference type="Pfam" id="PF00172">
    <property type="entry name" value="Zn_clus"/>
    <property type="match status" value="1"/>
</dbReference>
<proteinExistence type="predicted"/>
<keyword evidence="4" id="KW-0805">Transcription regulation</keyword>
<dbReference type="SMART" id="SM00066">
    <property type="entry name" value="GAL4"/>
    <property type="match status" value="1"/>
</dbReference>
<keyword evidence="2" id="KW-0479">Metal-binding</keyword>
<feature type="compositionally biased region" description="Polar residues" evidence="8">
    <location>
        <begin position="82"/>
        <end position="99"/>
    </location>
</feature>
<dbReference type="VEuPathDB" id="FungiDB:ASPCADRAFT_7527"/>
<dbReference type="OMA" id="SWQNTWQ"/>
<dbReference type="GO" id="GO:0008270">
    <property type="term" value="F:zinc ion binding"/>
    <property type="evidence" value="ECO:0007669"/>
    <property type="project" value="InterPro"/>
</dbReference>
<dbReference type="GO" id="GO:0000981">
    <property type="term" value="F:DNA-binding transcription factor activity, RNA polymerase II-specific"/>
    <property type="evidence" value="ECO:0007669"/>
    <property type="project" value="InterPro"/>
</dbReference>
<dbReference type="PROSITE" id="PS50048">
    <property type="entry name" value="ZN2_CY6_FUNGAL_2"/>
    <property type="match status" value="1"/>
</dbReference>
<evidence type="ECO:0000256" key="7">
    <source>
        <dbReference type="ARBA" id="ARBA00023242"/>
    </source>
</evidence>
<evidence type="ECO:0000256" key="2">
    <source>
        <dbReference type="ARBA" id="ARBA00022723"/>
    </source>
</evidence>
<feature type="region of interest" description="Disordered" evidence="8">
    <location>
        <begin position="73"/>
        <end position="102"/>
    </location>
</feature>